<evidence type="ECO:0000256" key="7">
    <source>
        <dbReference type="ARBA" id="ARBA00023136"/>
    </source>
</evidence>
<proteinExistence type="inferred from homology"/>
<feature type="transmembrane region" description="Helical" evidence="8">
    <location>
        <begin position="313"/>
        <end position="344"/>
    </location>
</feature>
<keyword evidence="7 8" id="KW-0472">Membrane</keyword>
<accession>A0A150HAE6</accession>
<keyword evidence="5 8" id="KW-0812">Transmembrane</keyword>
<evidence type="ECO:0000256" key="1">
    <source>
        <dbReference type="ARBA" id="ARBA00004651"/>
    </source>
</evidence>
<dbReference type="Pfam" id="PF01594">
    <property type="entry name" value="AI-2E_transport"/>
    <property type="match status" value="1"/>
</dbReference>
<feature type="transmembrane region" description="Helical" evidence="8">
    <location>
        <begin position="70"/>
        <end position="91"/>
    </location>
</feature>
<name>A0A150HAE6_9MICO</name>
<evidence type="ECO:0000256" key="2">
    <source>
        <dbReference type="ARBA" id="ARBA00009773"/>
    </source>
</evidence>
<dbReference type="Proteomes" id="UP000243589">
    <property type="component" value="Unassembled WGS sequence"/>
</dbReference>
<feature type="transmembrane region" description="Helical" evidence="8">
    <location>
        <begin position="277"/>
        <end position="293"/>
    </location>
</feature>
<keyword evidence="3" id="KW-0813">Transport</keyword>
<dbReference type="GO" id="GO:0055085">
    <property type="term" value="P:transmembrane transport"/>
    <property type="evidence" value="ECO:0007669"/>
    <property type="project" value="TreeGrafter"/>
</dbReference>
<dbReference type="GO" id="GO:0005886">
    <property type="term" value="C:plasma membrane"/>
    <property type="evidence" value="ECO:0007669"/>
    <property type="project" value="UniProtKB-SubCell"/>
</dbReference>
<dbReference type="PANTHER" id="PTHR21716">
    <property type="entry name" value="TRANSMEMBRANE PROTEIN"/>
    <property type="match status" value="1"/>
</dbReference>
<evidence type="ECO:0000256" key="4">
    <source>
        <dbReference type="ARBA" id="ARBA00022475"/>
    </source>
</evidence>
<dbReference type="PATRIC" id="fig|479117.4.peg.555"/>
<evidence type="ECO:0000256" key="6">
    <source>
        <dbReference type="ARBA" id="ARBA00022989"/>
    </source>
</evidence>
<sequence length="356" mass="37550">MSAITINGRNANPFVIGFLGMLGAGLAYGLFHLVDDLAGVIVCIACALFLALGLEPVIRFLNDRGIKRGWAVTITSLAVVIVAAGVLLLVVPPVVRQVQQFIGDIPRIIDDIMREPWFAKLEENLPFGIDLNESLENAGAWASNPANLASIGGGVLTIGAGVMTFTTNVIIVIILTLYFAAGLPRIKSAFYRLMPARKREDVEDVTEEITSSVGRYILGQSALAATNGVLSAVFLTIIGAPLPALLAFIAFLGSLIPLVGTISASCIIVVSCLMSSPTLALIAAIYYLVYMQIEAYVFNPRIMKAVTDVPGPIVIIAAIAGATLGGVLGAIASIPVAASLLIIYRRVVVPRQDAKH</sequence>
<keyword evidence="10" id="KW-1185">Reference proteome</keyword>
<dbReference type="InterPro" id="IPR002549">
    <property type="entry name" value="AI-2E-like"/>
</dbReference>
<dbReference type="RefSeq" id="WP_062020100.1">
    <property type="nucleotide sequence ID" value="NZ_LQQC01000007.1"/>
</dbReference>
<protein>
    <submittedName>
        <fullName evidence="9">Pheromone autoinducer 2 transporter</fullName>
    </submittedName>
</protein>
<organism evidence="9 10">
    <name type="scientific">Brevibacterium ravenspurgense</name>
    <dbReference type="NCBI Taxonomy" id="479117"/>
    <lineage>
        <taxon>Bacteria</taxon>
        <taxon>Bacillati</taxon>
        <taxon>Actinomycetota</taxon>
        <taxon>Actinomycetes</taxon>
        <taxon>Micrococcales</taxon>
        <taxon>Brevibacteriaceae</taxon>
        <taxon>Brevibacterium</taxon>
    </lineage>
</organism>
<reference evidence="9 10" key="1">
    <citation type="submission" date="2016-01" db="EMBL/GenBank/DDBJ databases">
        <title>Use of Whole Genome Sequencing to ascertain that Brevibacterium massiliense (Roux, Raoult 2009) is a later heterotypic synonym of Brevibacterium ravenspurgense (Mages 2008).</title>
        <authorList>
            <person name="Bernier A.-M."/>
            <person name="Burdz T."/>
            <person name="Huynh C."/>
            <person name="Pachecho A.L."/>
            <person name="Wiebe D."/>
            <person name="Bonner C."/>
            <person name="Bernard K."/>
        </authorList>
    </citation>
    <scope>NUCLEOTIDE SEQUENCE [LARGE SCALE GENOMIC DNA]</scope>
    <source>
        <strain evidence="9 10">CCUG56047</strain>
    </source>
</reference>
<evidence type="ECO:0000256" key="3">
    <source>
        <dbReference type="ARBA" id="ARBA00022448"/>
    </source>
</evidence>
<dbReference type="AlphaFoldDB" id="A0A150HAE6"/>
<keyword evidence="4" id="KW-1003">Cell membrane</keyword>
<feature type="transmembrane region" description="Helical" evidence="8">
    <location>
        <begin position="37"/>
        <end position="58"/>
    </location>
</feature>
<evidence type="ECO:0000313" key="9">
    <source>
        <dbReference type="EMBL" id="KXZ59001.1"/>
    </source>
</evidence>
<evidence type="ECO:0000256" key="5">
    <source>
        <dbReference type="ARBA" id="ARBA00022692"/>
    </source>
</evidence>
<dbReference type="PANTHER" id="PTHR21716:SF53">
    <property type="entry name" value="PERMEASE PERM-RELATED"/>
    <property type="match status" value="1"/>
</dbReference>
<evidence type="ECO:0000313" key="10">
    <source>
        <dbReference type="Proteomes" id="UP000243589"/>
    </source>
</evidence>
<feature type="transmembrane region" description="Helical" evidence="8">
    <location>
        <begin position="155"/>
        <end position="181"/>
    </location>
</feature>
<keyword evidence="6 8" id="KW-1133">Transmembrane helix</keyword>
<comment type="caution">
    <text evidence="9">The sequence shown here is derived from an EMBL/GenBank/DDBJ whole genome shotgun (WGS) entry which is preliminary data.</text>
</comment>
<evidence type="ECO:0000256" key="8">
    <source>
        <dbReference type="SAM" id="Phobius"/>
    </source>
</evidence>
<dbReference type="EMBL" id="LQQC01000007">
    <property type="protein sequence ID" value="KXZ59001.1"/>
    <property type="molecule type" value="Genomic_DNA"/>
</dbReference>
<feature type="transmembrane region" description="Helical" evidence="8">
    <location>
        <begin position="12"/>
        <end position="31"/>
    </location>
</feature>
<comment type="similarity">
    <text evidence="2">Belongs to the autoinducer-2 exporter (AI-2E) (TC 2.A.86) family.</text>
</comment>
<comment type="subcellular location">
    <subcellularLocation>
        <location evidence="1">Cell membrane</location>
        <topology evidence="1">Multi-pass membrane protein</topology>
    </subcellularLocation>
</comment>
<gene>
    <name evidence="9" type="ORF">Bravens_00553</name>
</gene>